<organism evidence="3">
    <name type="scientific">Onchocerca flexuosa</name>
    <dbReference type="NCBI Taxonomy" id="387005"/>
    <lineage>
        <taxon>Eukaryota</taxon>
        <taxon>Metazoa</taxon>
        <taxon>Ecdysozoa</taxon>
        <taxon>Nematoda</taxon>
        <taxon>Chromadorea</taxon>
        <taxon>Rhabditida</taxon>
        <taxon>Spirurina</taxon>
        <taxon>Spiruromorpha</taxon>
        <taxon>Filarioidea</taxon>
        <taxon>Onchocercidae</taxon>
        <taxon>Onchocerca</taxon>
    </lineage>
</organism>
<evidence type="ECO:0000313" key="3">
    <source>
        <dbReference type="WBParaSite" id="OFLC_0001550901-mRNA-1"/>
    </source>
</evidence>
<proteinExistence type="predicted"/>
<name>A0A183I6Y6_9BILA</name>
<dbReference type="AlphaFoldDB" id="A0A183I6Y6"/>
<dbReference type="WBParaSite" id="OFLC_0001550901-mRNA-1">
    <property type="protein sequence ID" value="OFLC_0001550901-mRNA-1"/>
    <property type="gene ID" value="OFLC_0001550901"/>
</dbReference>
<evidence type="ECO:0000313" key="2">
    <source>
        <dbReference type="Proteomes" id="UP000267606"/>
    </source>
</evidence>
<accession>A0A183I6Y6</accession>
<keyword evidence="2" id="KW-1185">Reference proteome</keyword>
<evidence type="ECO:0000313" key="1">
    <source>
        <dbReference type="EMBL" id="VDP22191.1"/>
    </source>
</evidence>
<reference evidence="1 2" key="2">
    <citation type="submission" date="2018-11" db="EMBL/GenBank/DDBJ databases">
        <authorList>
            <consortium name="Pathogen Informatics"/>
        </authorList>
    </citation>
    <scope>NUCLEOTIDE SEQUENCE [LARGE SCALE GENOMIC DNA]</scope>
</reference>
<dbReference type="Proteomes" id="UP000267606">
    <property type="component" value="Unassembled WGS sequence"/>
</dbReference>
<sequence>MNNRRTNGTLKFKEENIAMAESNRSMWPNGTSPVNFRVMQGGMTSNTQPPMVMIGSQMTAVNAHAAARAMQPGA</sequence>
<reference evidence="3" key="1">
    <citation type="submission" date="2016-06" db="UniProtKB">
        <authorList>
            <consortium name="WormBaseParasite"/>
        </authorList>
    </citation>
    <scope>IDENTIFICATION</scope>
</reference>
<dbReference type="EMBL" id="UZAJ01042252">
    <property type="protein sequence ID" value="VDP22191.1"/>
    <property type="molecule type" value="Genomic_DNA"/>
</dbReference>
<gene>
    <name evidence="1" type="ORF">OFLC_LOCUS15498</name>
</gene>
<protein>
    <submittedName>
        <fullName evidence="3">Conjugal transfer protein TraO</fullName>
    </submittedName>
</protein>
<dbReference type="STRING" id="387005.A0A183I6Y6"/>